<evidence type="ECO:0000256" key="2">
    <source>
        <dbReference type="ARBA" id="ARBA00005589"/>
    </source>
</evidence>
<dbReference type="GO" id="GO:0003735">
    <property type="term" value="F:structural constituent of ribosome"/>
    <property type="evidence" value="ECO:0007669"/>
    <property type="project" value="InterPro"/>
</dbReference>
<dbReference type="Gene3D" id="4.10.640.10">
    <property type="entry name" value="Ribosomal protein S18"/>
    <property type="match status" value="1"/>
</dbReference>
<comment type="caution">
    <text evidence="12">The sequence shown here is derived from an EMBL/GenBank/DDBJ whole genome shotgun (WGS) entry which is preliminary data.</text>
</comment>
<evidence type="ECO:0000256" key="10">
    <source>
        <dbReference type="RuleBase" id="RU003910"/>
    </source>
</evidence>
<feature type="compositionally biased region" description="Acidic residues" evidence="11">
    <location>
        <begin position="14"/>
        <end position="69"/>
    </location>
</feature>
<reference evidence="12" key="1">
    <citation type="journal article" name="BMC Genomics">
        <title>Long-read sequencing and de novo genome assembly of marine medaka (Oryzias melastigma).</title>
        <authorList>
            <person name="Liang P."/>
            <person name="Saqib H.S.A."/>
            <person name="Ni X."/>
            <person name="Shen Y."/>
        </authorList>
    </citation>
    <scope>NUCLEOTIDE SEQUENCE</scope>
    <source>
        <strain evidence="12">Bigg-433</strain>
    </source>
</reference>
<comment type="subcellular location">
    <subcellularLocation>
        <location evidence="1">Mitochondrion</location>
    </subcellularLocation>
</comment>
<dbReference type="PANTHER" id="PTHR13479">
    <property type="entry name" value="30S RIBOSOMAL PROTEIN S18"/>
    <property type="match status" value="1"/>
</dbReference>
<evidence type="ECO:0000256" key="11">
    <source>
        <dbReference type="SAM" id="MobiDB-lite"/>
    </source>
</evidence>
<evidence type="ECO:0000256" key="6">
    <source>
        <dbReference type="ARBA" id="ARBA00023274"/>
    </source>
</evidence>
<protein>
    <recommendedName>
        <fullName evidence="7">Small ribosomal subunit protein bS18m</fullName>
    </recommendedName>
    <alternativeName>
        <fullName evidence="9">28S ribosomal protein S18-1, mitochondrial</fullName>
    </alternativeName>
    <alternativeName>
        <fullName evidence="8">28S ribosomal protein S18c, mitochondrial</fullName>
    </alternativeName>
</protein>
<evidence type="ECO:0000256" key="5">
    <source>
        <dbReference type="ARBA" id="ARBA00023128"/>
    </source>
</evidence>
<evidence type="ECO:0000256" key="8">
    <source>
        <dbReference type="ARBA" id="ARBA00076783"/>
    </source>
</evidence>
<dbReference type="AlphaFoldDB" id="A0A834BTZ8"/>
<comment type="similarity">
    <text evidence="2 10">Belongs to the bacterial ribosomal protein bS18 family.</text>
</comment>
<evidence type="ECO:0000256" key="4">
    <source>
        <dbReference type="ARBA" id="ARBA00022980"/>
    </source>
</evidence>
<dbReference type="NCBIfam" id="TIGR00165">
    <property type="entry name" value="S18"/>
    <property type="match status" value="1"/>
</dbReference>
<dbReference type="GO" id="GO:0005763">
    <property type="term" value="C:mitochondrial small ribosomal subunit"/>
    <property type="evidence" value="ECO:0007669"/>
    <property type="project" value="UniProtKB-ARBA"/>
</dbReference>
<evidence type="ECO:0000256" key="3">
    <source>
        <dbReference type="ARBA" id="ARBA00022946"/>
    </source>
</evidence>
<dbReference type="EMBL" id="WKFB01001214">
    <property type="protein sequence ID" value="KAF6714630.1"/>
    <property type="molecule type" value="Genomic_DNA"/>
</dbReference>
<dbReference type="InterPro" id="IPR018275">
    <property type="entry name" value="Ribosomal_bS18_CS"/>
</dbReference>
<dbReference type="FunFam" id="4.10.640.10:FF:000007">
    <property type="entry name" value="28S ribosomal protein S18c, mitochondrial"/>
    <property type="match status" value="1"/>
</dbReference>
<evidence type="ECO:0000256" key="9">
    <source>
        <dbReference type="ARBA" id="ARBA00080084"/>
    </source>
</evidence>
<organism evidence="12 13">
    <name type="scientific">Oryzias melastigma</name>
    <name type="common">Marine medaka</name>
    <dbReference type="NCBI Taxonomy" id="30732"/>
    <lineage>
        <taxon>Eukaryota</taxon>
        <taxon>Metazoa</taxon>
        <taxon>Chordata</taxon>
        <taxon>Craniata</taxon>
        <taxon>Vertebrata</taxon>
        <taxon>Euteleostomi</taxon>
        <taxon>Actinopterygii</taxon>
        <taxon>Neopterygii</taxon>
        <taxon>Teleostei</taxon>
        <taxon>Neoteleostei</taxon>
        <taxon>Acanthomorphata</taxon>
        <taxon>Ovalentaria</taxon>
        <taxon>Atherinomorphae</taxon>
        <taxon>Beloniformes</taxon>
        <taxon>Adrianichthyidae</taxon>
        <taxon>Oryziinae</taxon>
        <taxon>Oryzias</taxon>
    </lineage>
</organism>
<proteinExistence type="inferred from homology"/>
<evidence type="ECO:0000256" key="7">
    <source>
        <dbReference type="ARBA" id="ARBA00035264"/>
    </source>
</evidence>
<dbReference type="InterPro" id="IPR001648">
    <property type="entry name" value="Ribosomal_bS18"/>
</dbReference>
<evidence type="ECO:0000256" key="1">
    <source>
        <dbReference type="ARBA" id="ARBA00004173"/>
    </source>
</evidence>
<evidence type="ECO:0000313" key="12">
    <source>
        <dbReference type="EMBL" id="KAF6714630.1"/>
    </source>
</evidence>
<feature type="region of interest" description="Disordered" evidence="11">
    <location>
        <begin position="1"/>
        <end position="89"/>
    </location>
</feature>
<dbReference type="Pfam" id="PF01084">
    <property type="entry name" value="Ribosomal_S18"/>
    <property type="match status" value="1"/>
</dbReference>
<sequence length="226" mass="26168">MSRNRKQLLTQQQEEQEQQEEEQEHQQEEQEQQQEEQEEQQEQEEQREDEQEQQQEEQEQQQEEQEEQQEQQTVRVGTKNPVFVSGGTVPVGPPSSLGMLLLGRLQRLKAVFTLRVNPGVRTVSLDGVQQGDDALVKMENPYLQPPRGCILCNVNVDYKNIQLLSQFISPHSGRIYGRHLTGLCGRKQREVTKAIKKAQALGFMPVTHKHPQFMKDPNICSTKRLE</sequence>
<dbReference type="GO" id="GO:0005743">
    <property type="term" value="C:mitochondrial inner membrane"/>
    <property type="evidence" value="ECO:0007669"/>
    <property type="project" value="UniProtKB-ARBA"/>
</dbReference>
<dbReference type="GO" id="GO:0070181">
    <property type="term" value="F:small ribosomal subunit rRNA binding"/>
    <property type="evidence" value="ECO:0007669"/>
    <property type="project" value="TreeGrafter"/>
</dbReference>
<dbReference type="PRINTS" id="PR00974">
    <property type="entry name" value="RIBOSOMALS18"/>
</dbReference>
<dbReference type="GO" id="GO:0032543">
    <property type="term" value="P:mitochondrial translation"/>
    <property type="evidence" value="ECO:0007669"/>
    <property type="project" value="TreeGrafter"/>
</dbReference>
<dbReference type="SUPFAM" id="SSF46911">
    <property type="entry name" value="Ribosomal protein S18"/>
    <property type="match status" value="1"/>
</dbReference>
<dbReference type="Proteomes" id="UP000646548">
    <property type="component" value="Unassembled WGS sequence"/>
</dbReference>
<keyword evidence="5" id="KW-0496">Mitochondrion</keyword>
<evidence type="ECO:0000313" key="13">
    <source>
        <dbReference type="Proteomes" id="UP000646548"/>
    </source>
</evidence>
<keyword evidence="3" id="KW-0809">Transit peptide</keyword>
<dbReference type="PROSITE" id="PS00057">
    <property type="entry name" value="RIBOSOMAL_S18"/>
    <property type="match status" value="1"/>
</dbReference>
<keyword evidence="6 10" id="KW-0687">Ribonucleoprotein</keyword>
<name>A0A834BTZ8_ORYME</name>
<keyword evidence="4 10" id="KW-0689">Ribosomal protein</keyword>
<dbReference type="InterPro" id="IPR036870">
    <property type="entry name" value="Ribosomal_bS18_sf"/>
</dbReference>
<accession>A0A834BTZ8</accession>
<gene>
    <name evidence="12" type="ORF">FQA47_024439</name>
</gene>
<dbReference type="PANTHER" id="PTHR13479:SF40">
    <property type="entry name" value="SMALL RIBOSOMAL SUBUNIT PROTEIN BS18M"/>
    <property type="match status" value="1"/>
</dbReference>